<keyword evidence="4 9" id="KW-0808">Transferase</keyword>
<dbReference type="SUPFAM" id="SSF52540">
    <property type="entry name" value="P-loop containing nucleoside triphosphate hydrolases"/>
    <property type="match status" value="1"/>
</dbReference>
<evidence type="ECO:0000256" key="8">
    <source>
        <dbReference type="ARBA" id="ARBA00048090"/>
    </source>
</evidence>
<evidence type="ECO:0000313" key="10">
    <source>
        <dbReference type="EMBL" id="NML43545.1"/>
    </source>
</evidence>
<evidence type="ECO:0000256" key="4">
    <source>
        <dbReference type="ARBA" id="ARBA00022679"/>
    </source>
</evidence>
<keyword evidence="5 9" id="KW-0547">Nucleotide-binding</keyword>
<evidence type="ECO:0000256" key="6">
    <source>
        <dbReference type="ARBA" id="ARBA00022777"/>
    </source>
</evidence>
<proteinExistence type="inferred from homology"/>
<keyword evidence="7 9" id="KW-0067">ATP-binding</keyword>
<name>A0A848GY87_9BURK</name>
<dbReference type="InterPro" id="IPR006001">
    <property type="entry name" value="Therm_gnt_kin"/>
</dbReference>
<dbReference type="Proteomes" id="UP000541185">
    <property type="component" value="Unassembled WGS sequence"/>
</dbReference>
<evidence type="ECO:0000313" key="11">
    <source>
        <dbReference type="Proteomes" id="UP000541185"/>
    </source>
</evidence>
<protein>
    <recommendedName>
        <fullName evidence="3 9">Gluconokinase</fullName>
        <ecNumber evidence="3 9">2.7.1.12</ecNumber>
    </recommendedName>
</protein>
<reference evidence="10 11" key="1">
    <citation type="submission" date="2020-04" db="EMBL/GenBank/DDBJ databases">
        <title>Ramlibacter sp. G-1-2-2 isolated from soil.</title>
        <authorList>
            <person name="Dahal R.H."/>
        </authorList>
    </citation>
    <scope>NUCLEOTIDE SEQUENCE [LARGE SCALE GENOMIC DNA]</scope>
    <source>
        <strain evidence="10 11">G-1-2-2</strain>
    </source>
</reference>
<evidence type="ECO:0000256" key="1">
    <source>
        <dbReference type="ARBA" id="ARBA00004761"/>
    </source>
</evidence>
<dbReference type="PANTHER" id="PTHR43442">
    <property type="entry name" value="GLUCONOKINASE-RELATED"/>
    <property type="match status" value="1"/>
</dbReference>
<dbReference type="InterPro" id="IPR027417">
    <property type="entry name" value="P-loop_NTPase"/>
</dbReference>
<dbReference type="Gene3D" id="3.40.50.300">
    <property type="entry name" value="P-loop containing nucleotide triphosphate hydrolases"/>
    <property type="match status" value="1"/>
</dbReference>
<evidence type="ECO:0000256" key="9">
    <source>
        <dbReference type="RuleBase" id="RU363066"/>
    </source>
</evidence>
<dbReference type="GO" id="GO:0005737">
    <property type="term" value="C:cytoplasm"/>
    <property type="evidence" value="ECO:0007669"/>
    <property type="project" value="TreeGrafter"/>
</dbReference>
<dbReference type="PANTHER" id="PTHR43442:SF3">
    <property type="entry name" value="GLUCONOKINASE-RELATED"/>
    <property type="match status" value="1"/>
</dbReference>
<dbReference type="AlphaFoldDB" id="A0A848GY87"/>
<comment type="caution">
    <text evidence="10">The sequence shown here is derived from an EMBL/GenBank/DDBJ whole genome shotgun (WGS) entry which is preliminary data.</text>
</comment>
<dbReference type="GO" id="GO:0046316">
    <property type="term" value="F:gluconokinase activity"/>
    <property type="evidence" value="ECO:0007669"/>
    <property type="project" value="UniProtKB-EC"/>
</dbReference>
<dbReference type="GO" id="GO:0005524">
    <property type="term" value="F:ATP binding"/>
    <property type="evidence" value="ECO:0007669"/>
    <property type="project" value="UniProtKB-KW"/>
</dbReference>
<dbReference type="EMBL" id="JABBFX010000001">
    <property type="protein sequence ID" value="NML43545.1"/>
    <property type="molecule type" value="Genomic_DNA"/>
</dbReference>
<evidence type="ECO:0000256" key="2">
    <source>
        <dbReference type="ARBA" id="ARBA00008420"/>
    </source>
</evidence>
<dbReference type="CDD" id="cd02021">
    <property type="entry name" value="GntK"/>
    <property type="match status" value="1"/>
</dbReference>
<keyword evidence="6 9" id="KW-0418">Kinase</keyword>
<comment type="catalytic activity">
    <reaction evidence="8 9">
        <text>D-gluconate + ATP = 6-phospho-D-gluconate + ADP + H(+)</text>
        <dbReference type="Rhea" id="RHEA:19433"/>
        <dbReference type="ChEBI" id="CHEBI:15378"/>
        <dbReference type="ChEBI" id="CHEBI:18391"/>
        <dbReference type="ChEBI" id="CHEBI:30616"/>
        <dbReference type="ChEBI" id="CHEBI:58759"/>
        <dbReference type="ChEBI" id="CHEBI:456216"/>
        <dbReference type="EC" id="2.7.1.12"/>
    </reaction>
</comment>
<evidence type="ECO:0000256" key="3">
    <source>
        <dbReference type="ARBA" id="ARBA00012054"/>
    </source>
</evidence>
<evidence type="ECO:0000256" key="7">
    <source>
        <dbReference type="ARBA" id="ARBA00022840"/>
    </source>
</evidence>
<dbReference type="EC" id="2.7.1.12" evidence="3 9"/>
<evidence type="ECO:0000256" key="5">
    <source>
        <dbReference type="ARBA" id="ARBA00022741"/>
    </source>
</evidence>
<comment type="similarity">
    <text evidence="2 9">Belongs to the gluconokinase GntK/GntV family.</text>
</comment>
<accession>A0A848GY87</accession>
<dbReference type="GO" id="GO:0005975">
    <property type="term" value="P:carbohydrate metabolic process"/>
    <property type="evidence" value="ECO:0007669"/>
    <property type="project" value="InterPro"/>
</dbReference>
<sequence length="167" mass="17627">MGVAGSGKSTIARAVAAGTGRVLVEGDDFHPPENIRKMGAGLALTDDDRREWLARIAQQLAAHDAGVVVSCSALKLAYRDRLRAAAPGLRFAFLAITPQQARERVLARAGSHFFPPSVVDSQFATLEDPSTEPGVLRVDGGLPAAEVTARILDWMGAAAPNNETKQA</sequence>
<dbReference type="NCBIfam" id="TIGR01313">
    <property type="entry name" value="therm_gnt_kin"/>
    <property type="match status" value="1"/>
</dbReference>
<dbReference type="Pfam" id="PF13671">
    <property type="entry name" value="AAA_33"/>
    <property type="match status" value="1"/>
</dbReference>
<comment type="pathway">
    <text evidence="1">Carbohydrate acid metabolism.</text>
</comment>
<gene>
    <name evidence="10" type="ORF">HHL11_07280</name>
</gene>
<keyword evidence="11" id="KW-1185">Reference proteome</keyword>
<dbReference type="RefSeq" id="WP_169417747.1">
    <property type="nucleotide sequence ID" value="NZ_JABBFX010000001.1"/>
</dbReference>
<organism evidence="10 11">
    <name type="scientific">Ramlibacter agri</name>
    <dbReference type="NCBI Taxonomy" id="2728837"/>
    <lineage>
        <taxon>Bacteria</taxon>
        <taxon>Pseudomonadati</taxon>
        <taxon>Pseudomonadota</taxon>
        <taxon>Betaproteobacteria</taxon>
        <taxon>Burkholderiales</taxon>
        <taxon>Comamonadaceae</taxon>
        <taxon>Ramlibacter</taxon>
    </lineage>
</organism>